<reference evidence="2" key="3">
    <citation type="submission" date="2018-08" db="EMBL/GenBank/DDBJ databases">
        <authorList>
            <person name="Ferrada E.E."/>
            <person name="Latorre B.A."/>
        </authorList>
    </citation>
    <scope>NUCLEOTIDE SEQUENCE</scope>
    <source>
        <strain evidence="2">NSW</strain>
    </source>
</reference>
<dbReference type="EMBL" id="MF467281">
    <property type="protein sequence ID" value="ATI21139.1"/>
    <property type="molecule type" value="Genomic_DNA"/>
</dbReference>
<sequence length="744" mass="85299">MLPVANLRELYRRETGCSGSELGRDPRLQEAFCKLSKNDCIRLVLRGLHPSTLNGRWYRAVVDLRPDKVVLFEPRHVDFQDLVVALSIFENISAFEAYVRYFQGAILRSGDAALIRKCLRHMNVNIMDLFAVDLFSEEDAEHVYDNLRIDGEAERDAASALIHGPDSRDFLYGRHEFNPDFLTSMFYLHGVIPVNSGIHAISDPKFFIDVLSATRSERETFFILSHASVTVREDTALQDFVVYLISRGYNLRSYSWYAKRHLKHREEDMGIYANVFFDSRLKLCDFTMTDEVLNVACEFVDRYLDSIEYLVSALLASGRYDLLAAILKHVPERFCTEDFYINLIREASSRPRVADFRVHSECLLLMCQMRQYPDVVDFAAGLPVSVFARHGINPFTDYCFSTNWFNVSEELLDLFVRFYGYDGNMMRRLLFEYPIAESATVHVLTIMETNPGMSLFDPRHMCTMGYLLHTTYRLNFKPLETMIRLEKTRVCPDKISDVFESVHCYAFGVAAQVYSYVPLESYPVNELTYAEDDGLALLQYAALGNMPDSETERLIAQMGDLGKLAHHGLFCFMDRYLGGWTPLEPLLRNADPTDVQPHEILLSSVGPLEVVEFVRYEDLAQKFANRYRTERLPSSYHVAYSCLFSYLMVYLLVGTANCLDSEHQAPDFVRVLINSLLKGLKVNDKISNISTELQQEIKNLRESVNTGCESGYGFRVSVSLNHVVSLCRSVCVSIVLHNNQHNKF</sequence>
<gene>
    <name evidence="2" type="ORF">EKPV-NSW-ORF056</name>
</gene>
<evidence type="ECO:0000313" key="2">
    <source>
        <dbReference type="EMBL" id="ATX75040.1"/>
    </source>
</evidence>
<dbReference type="Pfam" id="PF04497">
    <property type="entry name" value="Pox_E2-like"/>
    <property type="match status" value="1"/>
</dbReference>
<accession>A0A2C9DT06</accession>
<dbReference type="InterPro" id="IPR021155">
    <property type="entry name" value="Poxvirus_E2/O1"/>
</dbReference>
<evidence type="ECO:0000313" key="3">
    <source>
        <dbReference type="Proteomes" id="UP000318014"/>
    </source>
</evidence>
<organism evidence="1 4">
    <name type="scientific">Eastern grey kangaroopox virus</name>
    <dbReference type="NCBI Taxonomy" id="2042482"/>
    <lineage>
        <taxon>Viruses</taxon>
        <taxon>Varidnaviria</taxon>
        <taxon>Bamfordvirae</taxon>
        <taxon>Nucleocytoviricota</taxon>
        <taxon>Pokkesviricetes</taxon>
        <taxon>Chitovirales</taxon>
        <taxon>Poxviridae</taxon>
        <taxon>Chordopoxvirinae</taxon>
        <taxon>Macropopoxvirus</taxon>
        <taxon>Macropopoxvirus mgiganteuspox</taxon>
        <taxon>Eastern kangaroopox virus</taxon>
    </lineage>
</organism>
<proteinExistence type="predicted"/>
<dbReference type="EMBL" id="MF661791">
    <property type="protein sequence ID" value="ATX75040.1"/>
    <property type="molecule type" value="Genomic_DNA"/>
</dbReference>
<keyword evidence="4" id="KW-1185">Reference proteome</keyword>
<dbReference type="Proteomes" id="UP000318014">
    <property type="component" value="Genome"/>
</dbReference>
<dbReference type="PIRSF" id="PIRSF015692">
    <property type="entry name" value="VAC_E2L"/>
    <property type="match status" value="1"/>
</dbReference>
<dbReference type="Proteomes" id="UP000318205">
    <property type="component" value="Segment"/>
</dbReference>
<evidence type="ECO:0000313" key="1">
    <source>
        <dbReference type="EMBL" id="ATI21139.1"/>
    </source>
</evidence>
<dbReference type="InterPro" id="IPR007585">
    <property type="entry name" value="Poxvirus_E2"/>
</dbReference>
<protein>
    <submittedName>
        <fullName evidence="1">IEV morphogenesis</fullName>
    </submittedName>
</protein>
<evidence type="ECO:0000313" key="4">
    <source>
        <dbReference type="Proteomes" id="UP000318205"/>
    </source>
</evidence>
<reference evidence="2 3" key="1">
    <citation type="journal article" date="2017" name="Sci. Rep.">
        <title>Molecular and microscopic characterization of a novel Eastern grey kangaroopox virus genome directly from a clinical sample.</title>
        <authorList>
            <person name="Sarker S."/>
            <person name="Roberts H.K."/>
            <person name="Tidd N."/>
            <person name="Ault S."/>
            <person name="Ladmore G."/>
            <person name="Peters A."/>
            <person name="Forwood J.K."/>
            <person name="Helbig K."/>
            <person name="Raidal S.R."/>
        </authorList>
    </citation>
    <scope>NUCLEOTIDE SEQUENCE [LARGE SCALE GENOMIC DNA]</scope>
    <source>
        <strain evidence="2 3">NSW</strain>
    </source>
</reference>
<reference evidence="1 4" key="2">
    <citation type="journal article" date="2017" name="Virus Res.">
        <title>Complete genomic characterisation of two novel poxviruses (WKPV and EKPV) from western and eastern grey kangaroos.</title>
        <authorList>
            <person name="Bennett M."/>
            <person name="Tu S.L."/>
            <person name="Upton C."/>
            <person name="McArtor C."/>
            <person name="Gillett A."/>
            <person name="Laird T."/>
            <person name="O'Dea M."/>
        </authorList>
    </citation>
    <scope>NUCLEOTIDE SEQUENCE [LARGE SCALE GENOMIC DNA]</scope>
    <source>
        <strain evidence="1">Sunshine Coast</strain>
    </source>
</reference>
<name>A0A2C9DT06_9POXV</name>